<dbReference type="InterPro" id="IPR003593">
    <property type="entry name" value="AAA+_ATPase"/>
</dbReference>
<keyword evidence="2 4" id="KW-0067">ATP-binding</keyword>
<organism evidence="4 5">
    <name type="scientific">Lapidilactobacillus gannanensis</name>
    <dbReference type="NCBI Taxonomy" id="2486002"/>
    <lineage>
        <taxon>Bacteria</taxon>
        <taxon>Bacillati</taxon>
        <taxon>Bacillota</taxon>
        <taxon>Bacilli</taxon>
        <taxon>Lactobacillales</taxon>
        <taxon>Lactobacillaceae</taxon>
        <taxon>Lapidilactobacillus</taxon>
    </lineage>
</organism>
<dbReference type="SMART" id="SM00382">
    <property type="entry name" value="AAA"/>
    <property type="match status" value="1"/>
</dbReference>
<comment type="caution">
    <text evidence="4">The sequence shown here is derived from an EMBL/GenBank/DDBJ whole genome shotgun (WGS) entry which is preliminary data.</text>
</comment>
<evidence type="ECO:0000256" key="2">
    <source>
        <dbReference type="ARBA" id="ARBA00022840"/>
    </source>
</evidence>
<name>A0ABW4BRC8_9LACO</name>
<evidence type="ECO:0000256" key="1">
    <source>
        <dbReference type="ARBA" id="ARBA00022741"/>
    </source>
</evidence>
<dbReference type="EMBL" id="JBHTOH010000092">
    <property type="protein sequence ID" value="MFD1412045.1"/>
    <property type="molecule type" value="Genomic_DNA"/>
</dbReference>
<reference evidence="5" key="1">
    <citation type="journal article" date="2019" name="Int. J. Syst. Evol. Microbiol.">
        <title>The Global Catalogue of Microorganisms (GCM) 10K type strain sequencing project: providing services to taxonomists for standard genome sequencing and annotation.</title>
        <authorList>
            <consortium name="The Broad Institute Genomics Platform"/>
            <consortium name="The Broad Institute Genome Sequencing Center for Infectious Disease"/>
            <person name="Wu L."/>
            <person name="Ma J."/>
        </authorList>
    </citation>
    <scope>NUCLEOTIDE SEQUENCE [LARGE SCALE GENOMIC DNA]</scope>
    <source>
        <strain evidence="5">CCM 8937</strain>
    </source>
</reference>
<dbReference type="InterPro" id="IPR027417">
    <property type="entry name" value="P-loop_NTPase"/>
</dbReference>
<dbReference type="PROSITE" id="PS50893">
    <property type="entry name" value="ABC_TRANSPORTER_2"/>
    <property type="match status" value="1"/>
</dbReference>
<evidence type="ECO:0000313" key="4">
    <source>
        <dbReference type="EMBL" id="MFD1412045.1"/>
    </source>
</evidence>
<dbReference type="InterPro" id="IPR015854">
    <property type="entry name" value="ABC_transpr_LolD-like"/>
</dbReference>
<dbReference type="RefSeq" id="WP_125649030.1">
    <property type="nucleotide sequence ID" value="NZ_JBHTOH010000092.1"/>
</dbReference>
<dbReference type="PANTHER" id="PTHR24220">
    <property type="entry name" value="IMPORT ATP-BINDING PROTEIN"/>
    <property type="match status" value="1"/>
</dbReference>
<keyword evidence="5" id="KW-1185">Reference proteome</keyword>
<protein>
    <submittedName>
        <fullName evidence="4">Amino acid ABC transporter ATP-binding protein</fullName>
    </submittedName>
</protein>
<feature type="domain" description="ABC transporter" evidence="3">
    <location>
        <begin position="2"/>
        <end position="210"/>
    </location>
</feature>
<evidence type="ECO:0000313" key="5">
    <source>
        <dbReference type="Proteomes" id="UP001597191"/>
    </source>
</evidence>
<dbReference type="SUPFAM" id="SSF52540">
    <property type="entry name" value="P-loop containing nucleoside triphosphate hydrolases"/>
    <property type="match status" value="1"/>
</dbReference>
<dbReference type="GO" id="GO:0005524">
    <property type="term" value="F:ATP binding"/>
    <property type="evidence" value="ECO:0007669"/>
    <property type="project" value="UniProtKB-KW"/>
</dbReference>
<sequence length="211" mass="23353">MLTLTNISKQIDQRQILKAVSLTVKDGETLCIVGPSGAGKTTLLRIITGLIDYDQGQIQLNQREFRPSRDNLQQGVIGGVFQDFRLFPHLTTLENVMLAPKLTGLLSADEARQQATELLTQLGLEQQAQQYTFQLSGGQKQRVSIARALALKPQILCYDEPTSALDPNLRDSVSQLLLQLKQTGMTQIVVTHDLTFAEQIAAQTYHLAPLQ</sequence>
<evidence type="ECO:0000259" key="3">
    <source>
        <dbReference type="PROSITE" id="PS50893"/>
    </source>
</evidence>
<dbReference type="Pfam" id="PF00005">
    <property type="entry name" value="ABC_tran"/>
    <property type="match status" value="1"/>
</dbReference>
<dbReference type="InterPro" id="IPR003439">
    <property type="entry name" value="ABC_transporter-like_ATP-bd"/>
</dbReference>
<dbReference type="Proteomes" id="UP001597191">
    <property type="component" value="Unassembled WGS sequence"/>
</dbReference>
<keyword evidence="1" id="KW-0547">Nucleotide-binding</keyword>
<accession>A0ABW4BRC8</accession>
<dbReference type="PROSITE" id="PS00211">
    <property type="entry name" value="ABC_TRANSPORTER_1"/>
    <property type="match status" value="1"/>
</dbReference>
<dbReference type="Gene3D" id="3.40.50.300">
    <property type="entry name" value="P-loop containing nucleotide triphosphate hydrolases"/>
    <property type="match status" value="1"/>
</dbReference>
<proteinExistence type="predicted"/>
<dbReference type="InterPro" id="IPR017871">
    <property type="entry name" value="ABC_transporter-like_CS"/>
</dbReference>
<gene>
    <name evidence="4" type="ORF">ACFQ4R_10690</name>
</gene>